<feature type="transmembrane region" description="Helical" evidence="5">
    <location>
        <begin position="82"/>
        <end position="105"/>
    </location>
</feature>
<organism evidence="6 7">
    <name type="scientific">Mortierella polycephala</name>
    <dbReference type="NCBI Taxonomy" id="41804"/>
    <lineage>
        <taxon>Eukaryota</taxon>
        <taxon>Fungi</taxon>
        <taxon>Fungi incertae sedis</taxon>
        <taxon>Mucoromycota</taxon>
        <taxon>Mortierellomycotina</taxon>
        <taxon>Mortierellomycetes</taxon>
        <taxon>Mortierellales</taxon>
        <taxon>Mortierellaceae</taxon>
        <taxon>Mortierella</taxon>
    </lineage>
</organism>
<name>A0A9P6U0Q0_9FUNG</name>
<evidence type="ECO:0000256" key="1">
    <source>
        <dbReference type="ARBA" id="ARBA00004141"/>
    </source>
</evidence>
<dbReference type="OrthoDB" id="2279611at2759"/>
<evidence type="ECO:0000256" key="5">
    <source>
        <dbReference type="SAM" id="Phobius"/>
    </source>
</evidence>
<comment type="subcellular location">
    <subcellularLocation>
        <location evidence="1">Membrane</location>
        <topology evidence="1">Multi-pass membrane protein</topology>
    </subcellularLocation>
</comment>
<dbReference type="InterPro" id="IPR018499">
    <property type="entry name" value="Tetraspanin/Peripherin"/>
</dbReference>
<evidence type="ECO:0000256" key="4">
    <source>
        <dbReference type="ARBA" id="ARBA00023136"/>
    </source>
</evidence>
<evidence type="ECO:0000256" key="3">
    <source>
        <dbReference type="ARBA" id="ARBA00022989"/>
    </source>
</evidence>
<dbReference type="Proteomes" id="UP000726737">
    <property type="component" value="Unassembled WGS sequence"/>
</dbReference>
<evidence type="ECO:0000313" key="6">
    <source>
        <dbReference type="EMBL" id="KAG0254677.1"/>
    </source>
</evidence>
<dbReference type="EMBL" id="JAAAJA010000389">
    <property type="protein sequence ID" value="KAG0254677.1"/>
    <property type="molecule type" value="Genomic_DNA"/>
</dbReference>
<evidence type="ECO:0000313" key="7">
    <source>
        <dbReference type="Proteomes" id="UP000726737"/>
    </source>
</evidence>
<dbReference type="Pfam" id="PF00335">
    <property type="entry name" value="Tetraspanin"/>
    <property type="match status" value="1"/>
</dbReference>
<feature type="non-terminal residue" evidence="6">
    <location>
        <position position="1"/>
    </location>
</feature>
<protein>
    <submittedName>
        <fullName evidence="6">Uncharacterized protein</fullName>
    </submittedName>
</protein>
<feature type="transmembrane region" description="Helical" evidence="5">
    <location>
        <begin position="9"/>
        <end position="33"/>
    </location>
</feature>
<keyword evidence="3 5" id="KW-1133">Transmembrane helix</keyword>
<evidence type="ECO:0000256" key="2">
    <source>
        <dbReference type="ARBA" id="ARBA00022692"/>
    </source>
</evidence>
<keyword evidence="7" id="KW-1185">Reference proteome</keyword>
<reference evidence="6" key="1">
    <citation type="journal article" date="2020" name="Fungal Divers.">
        <title>Resolving the Mortierellaceae phylogeny through synthesis of multi-gene phylogenetics and phylogenomics.</title>
        <authorList>
            <person name="Vandepol N."/>
            <person name="Liber J."/>
            <person name="Desiro A."/>
            <person name="Na H."/>
            <person name="Kennedy M."/>
            <person name="Barry K."/>
            <person name="Grigoriev I.V."/>
            <person name="Miller A.N."/>
            <person name="O'Donnell K."/>
            <person name="Stajich J.E."/>
            <person name="Bonito G."/>
        </authorList>
    </citation>
    <scope>NUCLEOTIDE SEQUENCE</scope>
    <source>
        <strain evidence="6">KOD948</strain>
    </source>
</reference>
<keyword evidence="4 5" id="KW-0472">Membrane</keyword>
<proteinExistence type="predicted"/>
<dbReference type="AlphaFoldDB" id="A0A9P6U0Q0"/>
<dbReference type="GO" id="GO:0016020">
    <property type="term" value="C:membrane"/>
    <property type="evidence" value="ECO:0007669"/>
    <property type="project" value="UniProtKB-SubCell"/>
</dbReference>
<accession>A0A9P6U0Q0</accession>
<feature type="transmembrane region" description="Helical" evidence="5">
    <location>
        <begin position="53"/>
        <end position="70"/>
    </location>
</feature>
<sequence>MATLRKLQLYFFVFITVYMVSGIGALVMGILWLQQSDDGAPREAVISREIEKAGTFIGALVAAISFVGYIGGISPVRRKSFLVAFAWLILAAMIAELALGGVIWFKTLRMRSLFATQWLTWPNSLKTAFQDM</sequence>
<gene>
    <name evidence="6" type="ORF">BG011_005570</name>
</gene>
<keyword evidence="2 5" id="KW-0812">Transmembrane</keyword>
<comment type="caution">
    <text evidence="6">The sequence shown here is derived from an EMBL/GenBank/DDBJ whole genome shotgun (WGS) entry which is preliminary data.</text>
</comment>